<evidence type="ECO:0000256" key="8">
    <source>
        <dbReference type="RuleBase" id="RU362075"/>
    </source>
</evidence>
<gene>
    <name evidence="11" type="ORF">DM02DRAFT_603306</name>
</gene>
<keyword evidence="9" id="KW-1133">Transmembrane helix</keyword>
<organism evidence="11 12">
    <name type="scientific">Periconia macrospinosa</name>
    <dbReference type="NCBI Taxonomy" id="97972"/>
    <lineage>
        <taxon>Eukaryota</taxon>
        <taxon>Fungi</taxon>
        <taxon>Dikarya</taxon>
        <taxon>Ascomycota</taxon>
        <taxon>Pezizomycotina</taxon>
        <taxon>Dothideomycetes</taxon>
        <taxon>Pleosporomycetidae</taxon>
        <taxon>Pleosporales</taxon>
        <taxon>Massarineae</taxon>
        <taxon>Periconiaceae</taxon>
        <taxon>Periconia</taxon>
    </lineage>
</organism>
<evidence type="ECO:0000313" key="12">
    <source>
        <dbReference type="Proteomes" id="UP000244855"/>
    </source>
</evidence>
<evidence type="ECO:0000256" key="7">
    <source>
        <dbReference type="ARBA" id="ARBA00034551"/>
    </source>
</evidence>
<comment type="cofactor">
    <cofactor evidence="1">
        <name>NAD(+)</name>
        <dbReference type="ChEBI" id="CHEBI:57540"/>
    </cofactor>
</comment>
<dbReference type="InterPro" id="IPR036188">
    <property type="entry name" value="FAD/NAD-bd_sf"/>
</dbReference>
<dbReference type="FunFam" id="3.50.50.60:FF:000171">
    <property type="entry name" value="zeta-carotene-forming phytoene desaturase"/>
    <property type="match status" value="1"/>
</dbReference>
<feature type="transmembrane region" description="Helical" evidence="9">
    <location>
        <begin position="546"/>
        <end position="565"/>
    </location>
</feature>
<evidence type="ECO:0000256" key="9">
    <source>
        <dbReference type="SAM" id="Phobius"/>
    </source>
</evidence>
<dbReference type="InterPro" id="IPR008150">
    <property type="entry name" value="Phytoene_DH_bac_CS"/>
</dbReference>
<dbReference type="AlphaFoldDB" id="A0A2V1D781"/>
<evidence type="ECO:0000256" key="1">
    <source>
        <dbReference type="ARBA" id="ARBA00001911"/>
    </source>
</evidence>
<keyword evidence="5 8" id="KW-0125">Carotenoid biosynthesis</keyword>
<dbReference type="Gene3D" id="3.50.50.60">
    <property type="entry name" value="FAD/NAD(P)-binding domain"/>
    <property type="match status" value="2"/>
</dbReference>
<dbReference type="InterPro" id="IPR014105">
    <property type="entry name" value="Carotenoid/retinoid_OxRdtase"/>
</dbReference>
<dbReference type="PANTHER" id="PTHR43734:SF1">
    <property type="entry name" value="PHYTOENE DESATURASE"/>
    <property type="match status" value="1"/>
</dbReference>
<dbReference type="STRING" id="97972.A0A2V1D781"/>
<sequence>MVKTEKPTSVIIIGAGVGGTATAARLAAAGLKVTVVEKNDFTGGRCSLIHLNGYRFDQGPSLLLLPPLFHESFRDLGTSLEEEGVQLVKCEPNYRMHFHDGTPFTLSTDLAIMKEEVERFEGKAGFERYLSFLQESHRHYEASVVHVLKKNFPSLLSMARPSFLKHLLDLHPFESIYSRASNYFWTERLRRVFTFASMYMGMSPFDAPGTYSLLQYTELAEGIWYPIGGFHKVVEALVKIGQRNGVEYRMNSPISQIRLSDDGRRATGVVLEDSQETLEADLVICNADLTYAYGNLLPNSAYAKSLSKRKASCSSISFYWAMDRQFPELSAHNIFLAEDYRESFDSIFKKHLIPDEPSFYVNVPSRVDSTAAPAGCDTIVVLVPVGHLLDSVSDAHRGTSNTADGTQDWDKMVSIARNTIIKTMEARLKIELGSHIVHESVNTPPTWKTAFNLDRGAILGLSHSFFNVLSFRPKTKHASIDNLYFVGASTHPGTGVPIVLAGAKIVSEDILKAIGRQIPWLHNDHAQGGSALSPLDRTQWKPIFSWIHWAALAFVAILYSIFNALSGGFHVTEAKFIGDW</sequence>
<dbReference type="EMBL" id="KZ805561">
    <property type="protein sequence ID" value="PVH93902.1"/>
    <property type="molecule type" value="Genomic_DNA"/>
</dbReference>
<keyword evidence="9" id="KW-0472">Membrane</keyword>
<dbReference type="PANTHER" id="PTHR43734">
    <property type="entry name" value="PHYTOENE DESATURASE"/>
    <property type="match status" value="1"/>
</dbReference>
<evidence type="ECO:0000256" key="4">
    <source>
        <dbReference type="ARBA" id="ARBA00013293"/>
    </source>
</evidence>
<dbReference type="Pfam" id="PF01593">
    <property type="entry name" value="Amino_oxidase"/>
    <property type="match status" value="1"/>
</dbReference>
<evidence type="ECO:0000256" key="6">
    <source>
        <dbReference type="ARBA" id="ARBA00023002"/>
    </source>
</evidence>
<dbReference type="OrthoDB" id="7777654at2759"/>
<name>A0A2V1D781_9PLEO</name>
<dbReference type="SUPFAM" id="SSF51905">
    <property type="entry name" value="FAD/NAD(P)-binding domain"/>
    <property type="match status" value="1"/>
</dbReference>
<evidence type="ECO:0000256" key="2">
    <source>
        <dbReference type="ARBA" id="ARBA00004829"/>
    </source>
</evidence>
<dbReference type="InterPro" id="IPR002937">
    <property type="entry name" value="Amino_oxidase"/>
</dbReference>
<comment type="pathway">
    <text evidence="2 8">Carotenoid biosynthesis.</text>
</comment>
<dbReference type="GO" id="GO:0016166">
    <property type="term" value="F:phytoene dehydrogenase activity"/>
    <property type="evidence" value="ECO:0007669"/>
    <property type="project" value="UniProtKB-ARBA"/>
</dbReference>
<reference evidence="11 12" key="1">
    <citation type="journal article" date="2018" name="Sci. Rep.">
        <title>Comparative genomics provides insights into the lifestyle and reveals functional heterogeneity of dark septate endophytic fungi.</title>
        <authorList>
            <person name="Knapp D.G."/>
            <person name="Nemeth J.B."/>
            <person name="Barry K."/>
            <person name="Hainaut M."/>
            <person name="Henrissat B."/>
            <person name="Johnson J."/>
            <person name="Kuo A."/>
            <person name="Lim J.H.P."/>
            <person name="Lipzen A."/>
            <person name="Nolan M."/>
            <person name="Ohm R.A."/>
            <person name="Tamas L."/>
            <person name="Grigoriev I.V."/>
            <person name="Spatafora J.W."/>
            <person name="Nagy L.G."/>
            <person name="Kovacs G.M."/>
        </authorList>
    </citation>
    <scope>NUCLEOTIDE SEQUENCE [LARGE SCALE GENOMIC DNA]</scope>
    <source>
        <strain evidence="11 12">DSE2036</strain>
    </source>
</reference>
<feature type="domain" description="Amine oxidase" evidence="10">
    <location>
        <begin position="19"/>
        <end position="326"/>
    </location>
</feature>
<evidence type="ECO:0000259" key="10">
    <source>
        <dbReference type="Pfam" id="PF01593"/>
    </source>
</evidence>
<keyword evidence="9" id="KW-0812">Transmembrane</keyword>
<dbReference type="PROSITE" id="PS00982">
    <property type="entry name" value="PHYTOENE_DH"/>
    <property type="match status" value="1"/>
</dbReference>
<dbReference type="Proteomes" id="UP000244855">
    <property type="component" value="Unassembled WGS sequence"/>
</dbReference>
<comment type="similarity">
    <text evidence="3 8">Belongs to the carotenoid/retinoid oxidoreductase family.</text>
</comment>
<accession>A0A2V1D781</accession>
<evidence type="ECO:0000256" key="3">
    <source>
        <dbReference type="ARBA" id="ARBA00006046"/>
    </source>
</evidence>
<dbReference type="NCBIfam" id="TIGR02734">
    <property type="entry name" value="crtI_fam"/>
    <property type="match status" value="1"/>
</dbReference>
<protein>
    <recommendedName>
        <fullName evidence="4">Phytoene desaturase</fullName>
    </recommendedName>
    <alternativeName>
        <fullName evidence="7">Phytoene desaturase (3,4-didehydrolycopene-forming)</fullName>
    </alternativeName>
</protein>
<dbReference type="GO" id="GO:0016117">
    <property type="term" value="P:carotenoid biosynthetic process"/>
    <property type="evidence" value="ECO:0007669"/>
    <property type="project" value="UniProtKB-KW"/>
</dbReference>
<proteinExistence type="inferred from homology"/>
<evidence type="ECO:0000256" key="5">
    <source>
        <dbReference type="ARBA" id="ARBA00022746"/>
    </source>
</evidence>
<keyword evidence="6 8" id="KW-0560">Oxidoreductase</keyword>
<evidence type="ECO:0000313" key="11">
    <source>
        <dbReference type="EMBL" id="PVH93902.1"/>
    </source>
</evidence>
<keyword evidence="12" id="KW-1185">Reference proteome</keyword>